<dbReference type="AlphaFoldDB" id="A0A922MRS8"/>
<dbReference type="Proteomes" id="UP000814243">
    <property type="component" value="Unassembled WGS sequence"/>
</dbReference>
<evidence type="ECO:0000256" key="1">
    <source>
        <dbReference type="SAM" id="MobiDB-lite"/>
    </source>
</evidence>
<gene>
    <name evidence="2" type="ORF">HF086_005113</name>
</gene>
<feature type="compositionally biased region" description="Low complexity" evidence="1">
    <location>
        <begin position="62"/>
        <end position="85"/>
    </location>
</feature>
<protein>
    <submittedName>
        <fullName evidence="2">Uncharacterized protein</fullName>
    </submittedName>
</protein>
<dbReference type="EMBL" id="JACEFF010000217">
    <property type="protein sequence ID" value="KAH9641667.1"/>
    <property type="molecule type" value="Genomic_DNA"/>
</dbReference>
<organism evidence="2 3">
    <name type="scientific">Spodoptera exigua</name>
    <name type="common">Beet armyworm</name>
    <name type="synonym">Noctua fulgens</name>
    <dbReference type="NCBI Taxonomy" id="7107"/>
    <lineage>
        <taxon>Eukaryota</taxon>
        <taxon>Metazoa</taxon>
        <taxon>Ecdysozoa</taxon>
        <taxon>Arthropoda</taxon>
        <taxon>Hexapoda</taxon>
        <taxon>Insecta</taxon>
        <taxon>Pterygota</taxon>
        <taxon>Neoptera</taxon>
        <taxon>Endopterygota</taxon>
        <taxon>Lepidoptera</taxon>
        <taxon>Glossata</taxon>
        <taxon>Ditrysia</taxon>
        <taxon>Noctuoidea</taxon>
        <taxon>Noctuidae</taxon>
        <taxon>Amphipyrinae</taxon>
        <taxon>Spodoptera</taxon>
    </lineage>
</organism>
<name>A0A922MRS8_SPOEX</name>
<accession>A0A922MRS8</accession>
<comment type="caution">
    <text evidence="2">The sequence shown here is derived from an EMBL/GenBank/DDBJ whole genome shotgun (WGS) entry which is preliminary data.</text>
</comment>
<evidence type="ECO:0000313" key="3">
    <source>
        <dbReference type="Proteomes" id="UP000814243"/>
    </source>
</evidence>
<feature type="region of interest" description="Disordered" evidence="1">
    <location>
        <begin position="53"/>
        <end position="85"/>
    </location>
</feature>
<proteinExistence type="predicted"/>
<sequence>MIIIKFAILYIMKMIIKKSLCLNLIDLPQHLYDTRRQMDKIKHRQIILFRESDGSSPQNEATVSPTMSPTISPTMSSTISSSVSPTVSQITSPKTSLDTLHLKPIISNRRRRFLLNKKPENETYLMSFRKAYEDEKDFNLKSKIRMLVGLAMQDVSKKMEDTEYIKEKFRNHKPYKAGFVLSLIKKSRDVLNELFNVAIKHRAEWKALEQLKIFELIVHTNVDTTNLVKQLVDIHSGNTNFSLPNHTNTITEEIQN</sequence>
<evidence type="ECO:0000313" key="2">
    <source>
        <dbReference type="EMBL" id="KAH9641667.1"/>
    </source>
</evidence>
<reference evidence="2" key="1">
    <citation type="journal article" date="2021" name="G3 (Bethesda)">
        <title>Genome and transcriptome analysis of the beet armyworm Spodoptera exigua reveals targets for pest control. .</title>
        <authorList>
            <person name="Simon S."/>
            <person name="Breeschoten T."/>
            <person name="Jansen H.J."/>
            <person name="Dirks R.P."/>
            <person name="Schranz M.E."/>
            <person name="Ros V.I.D."/>
        </authorList>
    </citation>
    <scope>NUCLEOTIDE SEQUENCE</scope>
    <source>
        <strain evidence="2">TB_SE_WUR_2020</strain>
    </source>
</reference>